<organism evidence="3">
    <name type="scientific">Gibberella zeae</name>
    <name type="common">Wheat head blight fungus</name>
    <name type="synonym">Fusarium graminearum</name>
    <dbReference type="NCBI Taxonomy" id="5518"/>
    <lineage>
        <taxon>Eukaryota</taxon>
        <taxon>Fungi</taxon>
        <taxon>Dikarya</taxon>
        <taxon>Ascomycota</taxon>
        <taxon>Pezizomycotina</taxon>
        <taxon>Sordariomycetes</taxon>
        <taxon>Hypocreomycetidae</taxon>
        <taxon>Hypocreales</taxon>
        <taxon>Nectriaceae</taxon>
        <taxon>Fusarium</taxon>
    </lineage>
</organism>
<evidence type="ECO:0000256" key="1">
    <source>
        <dbReference type="SAM" id="MobiDB-lite"/>
    </source>
</evidence>
<dbReference type="Proteomes" id="UP000746612">
    <property type="component" value="Unassembled WGS sequence"/>
</dbReference>
<dbReference type="EMBL" id="CAJPIJ010000139">
    <property type="protein sequence ID" value="CAG1987356.1"/>
    <property type="molecule type" value="Genomic_DNA"/>
</dbReference>
<proteinExistence type="predicted"/>
<feature type="region of interest" description="Disordered" evidence="1">
    <location>
        <begin position="1"/>
        <end position="49"/>
    </location>
</feature>
<feature type="compositionally biased region" description="Basic residues" evidence="1">
    <location>
        <begin position="33"/>
        <end position="43"/>
    </location>
</feature>
<protein>
    <submittedName>
        <fullName evidence="3">Uncharacterized protein</fullName>
    </submittedName>
</protein>
<gene>
    <name evidence="3" type="ORF">FUG_LOCUS122135</name>
    <name evidence="2" type="ORF">MDCFG202_LOCUS296974</name>
</gene>
<evidence type="ECO:0000313" key="3">
    <source>
        <dbReference type="EMBL" id="VIO54412.1"/>
    </source>
</evidence>
<dbReference type="EMBL" id="CAAKMV010000099">
    <property type="protein sequence ID" value="VIO54412.1"/>
    <property type="molecule type" value="Genomic_DNA"/>
</dbReference>
<reference evidence="2" key="2">
    <citation type="submission" date="2021-03" db="EMBL/GenBank/DDBJ databases">
        <authorList>
            <person name="Alouane T."/>
            <person name="Langin T."/>
            <person name="Bonhomme L."/>
        </authorList>
    </citation>
    <scope>NUCLEOTIDE SEQUENCE</scope>
    <source>
        <strain evidence="2">MDC_Fg202</strain>
    </source>
</reference>
<dbReference type="AlphaFoldDB" id="A0A4E9DVM6"/>
<name>A0A4E9DVM6_GIBZA</name>
<accession>A0A4E9DVM6</accession>
<sequence>MKTRKVGSFQEPSRWSRLKKEKDDDDVGEDSRRRRTRGRRKRREGVPNWGLGRLSTSLLAGSSAVVRAADWTWSGRLWGHAPVVQSTSDQHGGVTHEVLRSLSLVCGPLGS</sequence>
<reference evidence="3" key="1">
    <citation type="submission" date="2019-04" db="EMBL/GenBank/DDBJ databases">
        <authorList>
            <person name="Melise S."/>
            <person name="Noan J."/>
            <person name="Okalmin O."/>
        </authorList>
    </citation>
    <scope>NUCLEOTIDE SEQUENCE</scope>
    <source>
        <strain evidence="3">FN9</strain>
    </source>
</reference>
<evidence type="ECO:0000313" key="2">
    <source>
        <dbReference type="EMBL" id="CAG1987356.1"/>
    </source>
</evidence>